<proteinExistence type="predicted"/>
<evidence type="ECO:0000313" key="1">
    <source>
        <dbReference type="EMBL" id="OCF57980.1"/>
    </source>
</evidence>
<dbReference type="AlphaFoldDB" id="A0A1B9IRB8"/>
<evidence type="ECO:0000313" key="2">
    <source>
        <dbReference type="Proteomes" id="UP000092583"/>
    </source>
</evidence>
<dbReference type="Proteomes" id="UP000092583">
    <property type="component" value="Unassembled WGS sequence"/>
</dbReference>
<gene>
    <name evidence="1" type="ORF">L486_04007</name>
</gene>
<keyword evidence="2" id="KW-1185">Reference proteome</keyword>
<reference evidence="1 2" key="1">
    <citation type="submission" date="2013-07" db="EMBL/GenBank/DDBJ databases">
        <title>The Genome Sequence of Kwoniella mangroviensis CBS10435.</title>
        <authorList>
            <consortium name="The Broad Institute Genome Sequencing Platform"/>
            <person name="Cuomo C."/>
            <person name="Litvintseva A."/>
            <person name="Chen Y."/>
            <person name="Heitman J."/>
            <person name="Sun S."/>
            <person name="Springer D."/>
            <person name="Dromer F."/>
            <person name="Young S.K."/>
            <person name="Zeng Q."/>
            <person name="Gargeya S."/>
            <person name="Fitzgerald M."/>
            <person name="Abouelleil A."/>
            <person name="Alvarado L."/>
            <person name="Berlin A.M."/>
            <person name="Chapman S.B."/>
            <person name="Dewar J."/>
            <person name="Goldberg J."/>
            <person name="Griggs A."/>
            <person name="Gujja S."/>
            <person name="Hansen M."/>
            <person name="Howarth C."/>
            <person name="Imamovic A."/>
            <person name="Larimer J."/>
            <person name="McCowan C."/>
            <person name="Murphy C."/>
            <person name="Pearson M."/>
            <person name="Priest M."/>
            <person name="Roberts A."/>
            <person name="Saif S."/>
            <person name="Shea T."/>
            <person name="Sykes S."/>
            <person name="Wortman J."/>
            <person name="Nusbaum C."/>
            <person name="Birren B."/>
        </authorList>
    </citation>
    <scope>NUCLEOTIDE SEQUENCE [LARGE SCALE GENOMIC DNA]</scope>
    <source>
        <strain evidence="1 2">CBS 10435</strain>
    </source>
</reference>
<dbReference type="EMBL" id="KI669462">
    <property type="protein sequence ID" value="OCF57980.1"/>
    <property type="molecule type" value="Genomic_DNA"/>
</dbReference>
<accession>A0A1B9IRB8</accession>
<sequence>MSDLSHYARIAHFQGSTYGLRSATSENSGDRTVVADRNSFVLNYPGEGDWGTDRQLVYSAYGGTSEQESQLVRALRIMKDDGNMHPASTVTYNGKTLALIESVRGNPGANGETLEEDEEYHVVLKREGGNGDDLHLLFSSYAETC</sequence>
<reference evidence="2" key="2">
    <citation type="submission" date="2013-12" db="EMBL/GenBank/DDBJ databases">
        <title>Evolution of pathogenesis and genome organization in the Tremellales.</title>
        <authorList>
            <person name="Cuomo C."/>
            <person name="Litvintseva A."/>
            <person name="Heitman J."/>
            <person name="Chen Y."/>
            <person name="Sun S."/>
            <person name="Springer D."/>
            <person name="Dromer F."/>
            <person name="Young S."/>
            <person name="Zeng Q."/>
            <person name="Chapman S."/>
            <person name="Gujja S."/>
            <person name="Saif S."/>
            <person name="Birren B."/>
        </authorList>
    </citation>
    <scope>NUCLEOTIDE SEQUENCE [LARGE SCALE GENOMIC DNA]</scope>
    <source>
        <strain evidence="2">CBS 10435</strain>
    </source>
</reference>
<protein>
    <submittedName>
        <fullName evidence="1">Uncharacterized protein</fullName>
    </submittedName>
</protein>
<organism evidence="1 2">
    <name type="scientific">Kwoniella mangroviensis CBS 10435</name>
    <dbReference type="NCBI Taxonomy" id="1331196"/>
    <lineage>
        <taxon>Eukaryota</taxon>
        <taxon>Fungi</taxon>
        <taxon>Dikarya</taxon>
        <taxon>Basidiomycota</taxon>
        <taxon>Agaricomycotina</taxon>
        <taxon>Tremellomycetes</taxon>
        <taxon>Tremellales</taxon>
        <taxon>Cryptococcaceae</taxon>
        <taxon>Kwoniella</taxon>
    </lineage>
</organism>
<name>A0A1B9IRB8_9TREE</name>